<dbReference type="CDD" id="cd00082">
    <property type="entry name" value="HisKA"/>
    <property type="match status" value="1"/>
</dbReference>
<proteinExistence type="predicted"/>
<dbReference type="InterPro" id="IPR036097">
    <property type="entry name" value="HisK_dim/P_sf"/>
</dbReference>
<evidence type="ECO:0000256" key="4">
    <source>
        <dbReference type="ARBA" id="ARBA00022679"/>
    </source>
</evidence>
<dbReference type="Pfam" id="PF13426">
    <property type="entry name" value="PAS_9"/>
    <property type="match status" value="1"/>
</dbReference>
<reference evidence="10" key="1">
    <citation type="journal article" date="2014" name="Int. J. Syst. Evol. Microbiol.">
        <title>Complete genome of a new Firmicutes species belonging to the dominant human colonic microbiota ('Ruminococcus bicirculans') reveals two chromosomes and a selective capacity to utilize plant glucans.</title>
        <authorList>
            <consortium name="NISC Comparative Sequencing Program"/>
            <person name="Wegmann U."/>
            <person name="Louis P."/>
            <person name="Goesmann A."/>
            <person name="Henrissat B."/>
            <person name="Duncan S.H."/>
            <person name="Flint H.J."/>
        </authorList>
    </citation>
    <scope>NUCLEOTIDE SEQUENCE</scope>
    <source>
        <strain evidence="10">CECT 8869</strain>
    </source>
</reference>
<dbReference type="InterPro" id="IPR052162">
    <property type="entry name" value="Sensor_kinase/Photoreceptor"/>
</dbReference>
<comment type="catalytic activity">
    <reaction evidence="1">
        <text>ATP + protein L-histidine = ADP + protein N-phospho-L-histidine.</text>
        <dbReference type="EC" id="2.7.13.3"/>
    </reaction>
</comment>
<keyword evidence="4" id="KW-0808">Transferase</keyword>
<dbReference type="EMBL" id="JAUKUC010000001">
    <property type="protein sequence ID" value="MDO1513769.1"/>
    <property type="molecule type" value="Genomic_DNA"/>
</dbReference>
<reference evidence="10" key="2">
    <citation type="submission" date="2023-06" db="EMBL/GenBank/DDBJ databases">
        <authorList>
            <person name="Lucena T."/>
            <person name="Sun Q."/>
        </authorList>
    </citation>
    <scope>NUCLEOTIDE SEQUENCE</scope>
    <source>
        <strain evidence="10">CECT 8869</strain>
    </source>
</reference>
<dbReference type="SMART" id="SM00091">
    <property type="entry name" value="PAS"/>
    <property type="match status" value="1"/>
</dbReference>
<dbReference type="SMART" id="SM00388">
    <property type="entry name" value="HisKA"/>
    <property type="match status" value="1"/>
</dbReference>
<name>A0ABT8RS67_9FLAO</name>
<keyword evidence="6" id="KW-1133">Transmembrane helix</keyword>
<dbReference type="Gene3D" id="1.10.287.130">
    <property type="match status" value="1"/>
</dbReference>
<dbReference type="PROSITE" id="PS50113">
    <property type="entry name" value="PAC"/>
    <property type="match status" value="1"/>
</dbReference>
<dbReference type="Proteomes" id="UP001168579">
    <property type="component" value="Unassembled WGS sequence"/>
</dbReference>
<dbReference type="SMART" id="SM00387">
    <property type="entry name" value="HATPase_c"/>
    <property type="match status" value="1"/>
</dbReference>
<dbReference type="InterPro" id="IPR035965">
    <property type="entry name" value="PAS-like_dom_sf"/>
</dbReference>
<evidence type="ECO:0000256" key="1">
    <source>
        <dbReference type="ARBA" id="ARBA00000085"/>
    </source>
</evidence>
<dbReference type="SUPFAM" id="SSF47384">
    <property type="entry name" value="Homodimeric domain of signal transducing histidine kinase"/>
    <property type="match status" value="1"/>
</dbReference>
<dbReference type="GO" id="GO:0005524">
    <property type="term" value="F:ATP binding"/>
    <property type="evidence" value="ECO:0007669"/>
    <property type="project" value="UniProtKB-KW"/>
</dbReference>
<feature type="transmembrane region" description="Helical" evidence="6">
    <location>
        <begin position="89"/>
        <end position="109"/>
    </location>
</feature>
<dbReference type="InterPro" id="IPR036890">
    <property type="entry name" value="HATPase_C_sf"/>
</dbReference>
<evidence type="ECO:0000259" key="9">
    <source>
        <dbReference type="PROSITE" id="PS50113"/>
    </source>
</evidence>
<dbReference type="SUPFAM" id="SSF55785">
    <property type="entry name" value="PYP-like sensor domain (PAS domain)"/>
    <property type="match status" value="1"/>
</dbReference>
<keyword evidence="5" id="KW-0418">Kinase</keyword>
<dbReference type="InterPro" id="IPR000014">
    <property type="entry name" value="PAS"/>
</dbReference>
<dbReference type="InterPro" id="IPR003661">
    <property type="entry name" value="HisK_dim/P_dom"/>
</dbReference>
<keyword evidence="10" id="KW-0547">Nucleotide-binding</keyword>
<evidence type="ECO:0000259" key="8">
    <source>
        <dbReference type="PROSITE" id="PS50112"/>
    </source>
</evidence>
<dbReference type="PROSITE" id="PS50112">
    <property type="entry name" value="PAS"/>
    <property type="match status" value="1"/>
</dbReference>
<feature type="domain" description="Histidine kinase" evidence="7">
    <location>
        <begin position="287"/>
        <end position="499"/>
    </location>
</feature>
<dbReference type="Pfam" id="PF00512">
    <property type="entry name" value="HisKA"/>
    <property type="match status" value="1"/>
</dbReference>
<dbReference type="Gene3D" id="3.30.565.10">
    <property type="entry name" value="Histidine kinase-like ATPase, C-terminal domain"/>
    <property type="match status" value="1"/>
</dbReference>
<feature type="domain" description="PAC" evidence="9">
    <location>
        <begin position="217"/>
        <end position="269"/>
    </location>
</feature>
<dbReference type="PANTHER" id="PTHR43304:SF1">
    <property type="entry name" value="PAC DOMAIN-CONTAINING PROTEIN"/>
    <property type="match status" value="1"/>
</dbReference>
<keyword evidence="3" id="KW-0597">Phosphoprotein</keyword>
<keyword evidence="6" id="KW-0812">Transmembrane</keyword>
<feature type="transmembrane region" description="Helical" evidence="6">
    <location>
        <begin position="59"/>
        <end position="77"/>
    </location>
</feature>
<dbReference type="CDD" id="cd00130">
    <property type="entry name" value="PAS"/>
    <property type="match status" value="1"/>
</dbReference>
<dbReference type="PANTHER" id="PTHR43304">
    <property type="entry name" value="PHYTOCHROME-LIKE PROTEIN CPH1"/>
    <property type="match status" value="1"/>
</dbReference>
<evidence type="ECO:0000313" key="11">
    <source>
        <dbReference type="Proteomes" id="UP001168579"/>
    </source>
</evidence>
<dbReference type="Pfam" id="PF02518">
    <property type="entry name" value="HATPase_c"/>
    <property type="match status" value="1"/>
</dbReference>
<dbReference type="InterPro" id="IPR000700">
    <property type="entry name" value="PAS-assoc_C"/>
</dbReference>
<protein>
    <recommendedName>
        <fullName evidence="2">histidine kinase</fullName>
        <ecNumber evidence="2">2.7.13.3</ecNumber>
    </recommendedName>
</protein>
<dbReference type="EC" id="2.7.13.3" evidence="2"/>
<organism evidence="10 11">
    <name type="scientific">Maribacter confluentis</name>
    <dbReference type="NCBI Taxonomy" id="1656093"/>
    <lineage>
        <taxon>Bacteria</taxon>
        <taxon>Pseudomonadati</taxon>
        <taxon>Bacteroidota</taxon>
        <taxon>Flavobacteriia</taxon>
        <taxon>Flavobacteriales</taxon>
        <taxon>Flavobacteriaceae</taxon>
        <taxon>Maribacter</taxon>
    </lineage>
</organism>
<accession>A0ABT8RS67</accession>
<evidence type="ECO:0000259" key="7">
    <source>
        <dbReference type="PROSITE" id="PS50109"/>
    </source>
</evidence>
<comment type="caution">
    <text evidence="10">The sequence shown here is derived from an EMBL/GenBank/DDBJ whole genome shotgun (WGS) entry which is preliminary data.</text>
</comment>
<dbReference type="InterPro" id="IPR003594">
    <property type="entry name" value="HATPase_dom"/>
</dbReference>
<dbReference type="Gene3D" id="3.30.450.20">
    <property type="entry name" value="PAS domain"/>
    <property type="match status" value="1"/>
</dbReference>
<dbReference type="PROSITE" id="PS50109">
    <property type="entry name" value="HIS_KIN"/>
    <property type="match status" value="1"/>
</dbReference>
<dbReference type="RefSeq" id="WP_304436574.1">
    <property type="nucleotide sequence ID" value="NZ_JAUKUC010000001.1"/>
</dbReference>
<evidence type="ECO:0000256" key="2">
    <source>
        <dbReference type="ARBA" id="ARBA00012438"/>
    </source>
</evidence>
<sequence length="499" mass="56169">MANQKSTPLYVKNAILFSIAFLIAAIIYIIDINVPSSIAIGAIYSLVILYSWILPTKNISIYIGILCTILIILGMTEKSASLPQGSLEGFNTFIAIIVVWVCVTLVSAAKSGYAGLEKVLSLLEKKVFERTKALLKSQKELEISERIYSSLYENSNEMLASIKNNNEVIRCNETLANKLGYSKDEILGRSIEFLHDENSLANLRNSLKGYNEGKSIKNAELQLKTNSGKAIDVILNVSSSKNNDGTIAFKRFSWTDITELKRIENERIAYAEKLEAKNKELEQFAFIASHDLQEPLRTVTSFSELLSNEYRTQFDETGKDSLNFILEATGRMQNLVKALLDYSRIGKDAEMQQVNFIEIIENLKKDLSLKITETNTLIEYDVVDVAVMGYKDEVRQLFLNLILNAIKFGKKEVSPIIKISSLKKQNEIQFCIADNGIGISKEHQHKIFKIFKRLHSRNEYDGTGIGLAHCQKIIDLHGGKIWVESSLGKGSKFFFTLKT</sequence>
<evidence type="ECO:0000256" key="5">
    <source>
        <dbReference type="ARBA" id="ARBA00022777"/>
    </source>
</evidence>
<dbReference type="SUPFAM" id="SSF55874">
    <property type="entry name" value="ATPase domain of HSP90 chaperone/DNA topoisomerase II/histidine kinase"/>
    <property type="match status" value="1"/>
</dbReference>
<evidence type="ECO:0000313" key="10">
    <source>
        <dbReference type="EMBL" id="MDO1513769.1"/>
    </source>
</evidence>
<feature type="transmembrane region" description="Helical" evidence="6">
    <location>
        <begin position="9"/>
        <end position="30"/>
    </location>
</feature>
<evidence type="ECO:0000256" key="6">
    <source>
        <dbReference type="SAM" id="Phobius"/>
    </source>
</evidence>
<gene>
    <name evidence="10" type="ORF">Q2T41_13990</name>
</gene>
<keyword evidence="10" id="KW-0067">ATP-binding</keyword>
<feature type="domain" description="PAS" evidence="8">
    <location>
        <begin position="144"/>
        <end position="198"/>
    </location>
</feature>
<dbReference type="InterPro" id="IPR005467">
    <property type="entry name" value="His_kinase_dom"/>
</dbReference>
<dbReference type="NCBIfam" id="TIGR00229">
    <property type="entry name" value="sensory_box"/>
    <property type="match status" value="1"/>
</dbReference>
<dbReference type="InterPro" id="IPR004358">
    <property type="entry name" value="Sig_transdc_His_kin-like_C"/>
</dbReference>
<keyword evidence="6" id="KW-0472">Membrane</keyword>
<dbReference type="PRINTS" id="PR00344">
    <property type="entry name" value="BCTRLSENSOR"/>
</dbReference>
<keyword evidence="11" id="KW-1185">Reference proteome</keyword>
<evidence type="ECO:0000256" key="3">
    <source>
        <dbReference type="ARBA" id="ARBA00022553"/>
    </source>
</evidence>